<feature type="signal peptide" evidence="1">
    <location>
        <begin position="1"/>
        <end position="24"/>
    </location>
</feature>
<dbReference type="Proteomes" id="UP000800036">
    <property type="component" value="Unassembled WGS sequence"/>
</dbReference>
<feature type="chain" id="PRO_5025550119" evidence="1">
    <location>
        <begin position="25"/>
        <end position="166"/>
    </location>
</feature>
<sequence length="166" mass="18724">MCTSKNARIQWTTLIVLVLRRGSCKPCAALAQSCQGSKTLGWMECIRPSLHAISIFKFRGDAQRPNTSHIRTPARLSHVADHFTKQNGAVDVEFTQSSDMSYLSKQLADWLINGTNRSDFSVLHILRSEMMGKMLQRTLGEDTSIYLRLLVFLTNNVLNRSASTQY</sequence>
<keyword evidence="3" id="KW-1185">Reference proteome</keyword>
<evidence type="ECO:0000313" key="2">
    <source>
        <dbReference type="EMBL" id="KAF1970543.1"/>
    </source>
</evidence>
<dbReference type="EMBL" id="ML976700">
    <property type="protein sequence ID" value="KAF1970543.1"/>
    <property type="molecule type" value="Genomic_DNA"/>
</dbReference>
<name>A0A6A5UZF5_9PLEO</name>
<organism evidence="2 3">
    <name type="scientific">Bimuria novae-zelandiae CBS 107.79</name>
    <dbReference type="NCBI Taxonomy" id="1447943"/>
    <lineage>
        <taxon>Eukaryota</taxon>
        <taxon>Fungi</taxon>
        <taxon>Dikarya</taxon>
        <taxon>Ascomycota</taxon>
        <taxon>Pezizomycotina</taxon>
        <taxon>Dothideomycetes</taxon>
        <taxon>Pleosporomycetidae</taxon>
        <taxon>Pleosporales</taxon>
        <taxon>Massarineae</taxon>
        <taxon>Didymosphaeriaceae</taxon>
        <taxon>Bimuria</taxon>
    </lineage>
</organism>
<proteinExistence type="predicted"/>
<protein>
    <submittedName>
        <fullName evidence="2">Uncharacterized protein</fullName>
    </submittedName>
</protein>
<reference evidence="2" key="1">
    <citation type="journal article" date="2020" name="Stud. Mycol.">
        <title>101 Dothideomycetes genomes: a test case for predicting lifestyles and emergence of pathogens.</title>
        <authorList>
            <person name="Haridas S."/>
            <person name="Albert R."/>
            <person name="Binder M."/>
            <person name="Bloem J."/>
            <person name="Labutti K."/>
            <person name="Salamov A."/>
            <person name="Andreopoulos B."/>
            <person name="Baker S."/>
            <person name="Barry K."/>
            <person name="Bills G."/>
            <person name="Bluhm B."/>
            <person name="Cannon C."/>
            <person name="Castanera R."/>
            <person name="Culley D."/>
            <person name="Daum C."/>
            <person name="Ezra D."/>
            <person name="Gonzalez J."/>
            <person name="Henrissat B."/>
            <person name="Kuo A."/>
            <person name="Liang C."/>
            <person name="Lipzen A."/>
            <person name="Lutzoni F."/>
            <person name="Magnuson J."/>
            <person name="Mondo S."/>
            <person name="Nolan M."/>
            <person name="Ohm R."/>
            <person name="Pangilinan J."/>
            <person name="Park H.-J."/>
            <person name="Ramirez L."/>
            <person name="Alfaro M."/>
            <person name="Sun H."/>
            <person name="Tritt A."/>
            <person name="Yoshinaga Y."/>
            <person name="Zwiers L.-H."/>
            <person name="Turgeon B."/>
            <person name="Goodwin S."/>
            <person name="Spatafora J."/>
            <person name="Crous P."/>
            <person name="Grigoriev I."/>
        </authorList>
    </citation>
    <scope>NUCLEOTIDE SEQUENCE</scope>
    <source>
        <strain evidence="2">CBS 107.79</strain>
    </source>
</reference>
<evidence type="ECO:0000256" key="1">
    <source>
        <dbReference type="SAM" id="SignalP"/>
    </source>
</evidence>
<dbReference type="AlphaFoldDB" id="A0A6A5UZF5"/>
<gene>
    <name evidence="2" type="ORF">BU23DRAFT_209725</name>
</gene>
<keyword evidence="1" id="KW-0732">Signal</keyword>
<accession>A0A6A5UZF5</accession>
<evidence type="ECO:0000313" key="3">
    <source>
        <dbReference type="Proteomes" id="UP000800036"/>
    </source>
</evidence>